<accession>A0A1T2CQI8</accession>
<evidence type="ECO:0000313" key="2">
    <source>
        <dbReference type="Proteomes" id="UP000190962"/>
    </source>
</evidence>
<protein>
    <submittedName>
        <fullName evidence="1">Uncharacterized protein</fullName>
    </submittedName>
</protein>
<proteinExistence type="predicted"/>
<evidence type="ECO:0000313" key="1">
    <source>
        <dbReference type="EMBL" id="OOY34394.1"/>
    </source>
</evidence>
<name>A0A1T2CQI8_SOVGS</name>
<reference evidence="1 2" key="1">
    <citation type="submission" date="2016-11" db="EMBL/GenBank/DDBJ databases">
        <title>Mixed transmission modes and dynamic genome evolution in an obligate animal-bacterial symbiosis.</title>
        <authorList>
            <person name="Russell S.L."/>
            <person name="Corbett-Detig R.B."/>
            <person name="Cavanaugh C.M."/>
        </authorList>
    </citation>
    <scope>NUCLEOTIDE SEQUENCE [LARGE SCALE GENOMIC DNA]</scope>
    <source>
        <strain evidence="1">MA-KB16</strain>
    </source>
</reference>
<dbReference type="Proteomes" id="UP000190962">
    <property type="component" value="Unassembled WGS sequence"/>
</dbReference>
<gene>
    <name evidence="1" type="ORF">BOV88_10265</name>
</gene>
<comment type="caution">
    <text evidence="1">The sequence shown here is derived from an EMBL/GenBank/DDBJ whole genome shotgun (WGS) entry which is preliminary data.</text>
</comment>
<dbReference type="RefSeq" id="WP_078453316.1">
    <property type="nucleotide sequence ID" value="NZ_MPNX01000016.1"/>
</dbReference>
<organism evidence="1 2">
    <name type="scientific">Solemya velum gill symbiont</name>
    <dbReference type="NCBI Taxonomy" id="2340"/>
    <lineage>
        <taxon>Bacteria</taxon>
        <taxon>Pseudomonadati</taxon>
        <taxon>Pseudomonadota</taxon>
        <taxon>Gammaproteobacteria</taxon>
        <taxon>sulfur-oxidizing symbionts</taxon>
    </lineage>
</organism>
<dbReference type="AlphaFoldDB" id="A0A1T2CQI8"/>
<sequence>MTGGINIDLDVPLSPEEITEEEYRAALIEGEKLMALPVNPVNRQRMERVCALIETYESQFTDFASHQSDTASD</sequence>
<dbReference type="EMBL" id="MPNX01000016">
    <property type="protein sequence ID" value="OOY34394.1"/>
    <property type="molecule type" value="Genomic_DNA"/>
</dbReference>